<reference evidence="4 5" key="1">
    <citation type="journal article" date="2018" name="Int. J. Syst. Evol. Microbiol.">
        <title>Uliginosibacterium sediminicola sp. nov., isolated from freshwater sediment.</title>
        <authorList>
            <person name="Hwang W.M."/>
            <person name="Kim S.M."/>
            <person name="Kang K."/>
            <person name="Ahn T.Y."/>
        </authorList>
    </citation>
    <scope>NUCLEOTIDE SEQUENCE [LARGE SCALE GENOMIC DNA]</scope>
    <source>
        <strain evidence="4 5">M1-21</strain>
    </source>
</reference>
<dbReference type="EC" id="1.-.-.-" evidence="4"/>
<organism evidence="4 5">
    <name type="scientific">Uliginosibacterium sediminicola</name>
    <dbReference type="NCBI Taxonomy" id="2024550"/>
    <lineage>
        <taxon>Bacteria</taxon>
        <taxon>Pseudomonadati</taxon>
        <taxon>Pseudomonadota</taxon>
        <taxon>Betaproteobacteria</taxon>
        <taxon>Rhodocyclales</taxon>
        <taxon>Zoogloeaceae</taxon>
        <taxon>Uliginosibacterium</taxon>
    </lineage>
</organism>
<comment type="caution">
    <text evidence="4">The sequence shown here is derived from an EMBL/GenBank/DDBJ whole genome shotgun (WGS) entry which is preliminary data.</text>
</comment>
<gene>
    <name evidence="4" type="ORF">ABDB84_09005</name>
</gene>
<dbReference type="SUPFAM" id="SSF50475">
    <property type="entry name" value="FMN-binding split barrel"/>
    <property type="match status" value="1"/>
</dbReference>
<proteinExistence type="inferred from homology"/>
<dbReference type="Pfam" id="PF01613">
    <property type="entry name" value="Flavin_Reduct"/>
    <property type="match status" value="1"/>
</dbReference>
<dbReference type="PANTHER" id="PTHR30466">
    <property type="entry name" value="FLAVIN REDUCTASE"/>
    <property type="match status" value="1"/>
</dbReference>
<evidence type="ECO:0000256" key="1">
    <source>
        <dbReference type="ARBA" id="ARBA00008898"/>
    </source>
</evidence>
<dbReference type="InterPro" id="IPR012349">
    <property type="entry name" value="Split_barrel_FMN-bd"/>
</dbReference>
<dbReference type="GO" id="GO:0016491">
    <property type="term" value="F:oxidoreductase activity"/>
    <property type="evidence" value="ECO:0007669"/>
    <property type="project" value="UniProtKB-KW"/>
</dbReference>
<evidence type="ECO:0000256" key="2">
    <source>
        <dbReference type="ARBA" id="ARBA00023002"/>
    </source>
</evidence>
<dbReference type="PANTHER" id="PTHR30466:SF11">
    <property type="entry name" value="FLAVIN-DEPENDENT MONOOXYGENASE, REDUCTASE SUBUNIT HSAB"/>
    <property type="match status" value="1"/>
</dbReference>
<dbReference type="InterPro" id="IPR002563">
    <property type="entry name" value="Flavin_Rdtase-like_dom"/>
</dbReference>
<evidence type="ECO:0000313" key="5">
    <source>
        <dbReference type="Proteomes" id="UP001410394"/>
    </source>
</evidence>
<name>A0ABU9YXV7_9RHOO</name>
<dbReference type="Gene3D" id="2.30.110.10">
    <property type="entry name" value="Electron Transport, Fmn-binding Protein, Chain A"/>
    <property type="match status" value="1"/>
</dbReference>
<comment type="similarity">
    <text evidence="1">Belongs to the non-flavoprotein flavin reductase family.</text>
</comment>
<evidence type="ECO:0000313" key="4">
    <source>
        <dbReference type="EMBL" id="MEN3068614.1"/>
    </source>
</evidence>
<feature type="domain" description="Flavin reductase like" evidence="3">
    <location>
        <begin position="36"/>
        <end position="181"/>
    </location>
</feature>
<sequence length="188" mass="19732">MTAHVAWIPQPTAGVSAGPSSYLSAEEAQAAFRGAMRRLAGAVHLVTTRAGEELGGLTATAVCSLTAAPPRVLACINLAGRSYRMICESRVMAVNVLGAEHEEVAKRFANPKCGNPFEGSEQWTQATTGAPLLVGAQASFDCAVEQILVTSTHAIVIGDIRHISYQESGKPLLYAEGQFMSTAPLSFA</sequence>
<evidence type="ECO:0000259" key="3">
    <source>
        <dbReference type="SMART" id="SM00903"/>
    </source>
</evidence>
<accession>A0ABU9YXV7</accession>
<dbReference type="SMART" id="SM00903">
    <property type="entry name" value="Flavin_Reduct"/>
    <property type="match status" value="1"/>
</dbReference>
<keyword evidence="5" id="KW-1185">Reference proteome</keyword>
<dbReference type="Proteomes" id="UP001410394">
    <property type="component" value="Unassembled WGS sequence"/>
</dbReference>
<protein>
    <submittedName>
        <fullName evidence="4">Flavin reductase family protein</fullName>
        <ecNumber evidence="4">1.-.-.-</ecNumber>
    </submittedName>
</protein>
<dbReference type="EMBL" id="JBDIVE010000004">
    <property type="protein sequence ID" value="MEN3068614.1"/>
    <property type="molecule type" value="Genomic_DNA"/>
</dbReference>
<dbReference type="InterPro" id="IPR050268">
    <property type="entry name" value="NADH-dep_flavin_reductase"/>
</dbReference>
<dbReference type="RefSeq" id="WP_345919385.1">
    <property type="nucleotide sequence ID" value="NZ_JBDIVE010000004.1"/>
</dbReference>
<keyword evidence="2 4" id="KW-0560">Oxidoreductase</keyword>